<dbReference type="Proteomes" id="UP001195769">
    <property type="component" value="Unassembled WGS sequence"/>
</dbReference>
<evidence type="ECO:0000313" key="2">
    <source>
        <dbReference type="EMBL" id="KAG1887905.1"/>
    </source>
</evidence>
<accession>A0AAD4HBE6</accession>
<dbReference type="AlphaFoldDB" id="A0AAD4HBE6"/>
<dbReference type="EMBL" id="JABBWK010000193">
    <property type="protein sequence ID" value="KAG1887905.1"/>
    <property type="molecule type" value="Genomic_DNA"/>
</dbReference>
<evidence type="ECO:0000256" key="1">
    <source>
        <dbReference type="SAM" id="MobiDB-lite"/>
    </source>
</evidence>
<protein>
    <submittedName>
        <fullName evidence="2">Uncharacterized protein</fullName>
    </submittedName>
</protein>
<comment type="caution">
    <text evidence="2">The sequence shown here is derived from an EMBL/GenBank/DDBJ whole genome shotgun (WGS) entry which is preliminary data.</text>
</comment>
<feature type="compositionally biased region" description="Acidic residues" evidence="1">
    <location>
        <begin position="218"/>
        <end position="227"/>
    </location>
</feature>
<keyword evidence="3" id="KW-1185">Reference proteome</keyword>
<proteinExistence type="predicted"/>
<reference evidence="2" key="1">
    <citation type="journal article" date="2020" name="New Phytol.">
        <title>Comparative genomics reveals dynamic genome evolution in host specialist ectomycorrhizal fungi.</title>
        <authorList>
            <person name="Lofgren L.A."/>
            <person name="Nguyen N.H."/>
            <person name="Vilgalys R."/>
            <person name="Ruytinx J."/>
            <person name="Liao H.L."/>
            <person name="Branco S."/>
            <person name="Kuo A."/>
            <person name="LaButti K."/>
            <person name="Lipzen A."/>
            <person name="Andreopoulos W."/>
            <person name="Pangilinan J."/>
            <person name="Riley R."/>
            <person name="Hundley H."/>
            <person name="Na H."/>
            <person name="Barry K."/>
            <person name="Grigoriev I.V."/>
            <person name="Stajich J.E."/>
            <person name="Kennedy P.G."/>
        </authorList>
    </citation>
    <scope>NUCLEOTIDE SEQUENCE</scope>
    <source>
        <strain evidence="2">FC203</strain>
    </source>
</reference>
<sequence>MDPPKSSTTTFRITTSLGPAGQFANSSMTVTELKGRTNHEKGEHYLQLSLSALRELADLLENDRLSPTEKAIYDRAYTTGQRQYDEAKRIRDQLLEQKKTFRKFFVNLFVRTDARRFYKVSYETYSSIRRTSEDLVRRLLPDKSVILVSGSHGEKPSQDHVSVCEEDPREVVEGSLPVADLPPNETIRGITVEVHNEQEEQEVFANLKRITNSRKADEDEDEDEDDGQTIKPAPSQSRPPSPSPSCTIIWNNYYINKSVASFDSELTGTTLNIGVDGGVGPSSGWLTDTNQPPYA</sequence>
<organism evidence="2 3">
    <name type="scientific">Suillus fuscotomentosus</name>
    <dbReference type="NCBI Taxonomy" id="1912939"/>
    <lineage>
        <taxon>Eukaryota</taxon>
        <taxon>Fungi</taxon>
        <taxon>Dikarya</taxon>
        <taxon>Basidiomycota</taxon>
        <taxon>Agaricomycotina</taxon>
        <taxon>Agaricomycetes</taxon>
        <taxon>Agaricomycetidae</taxon>
        <taxon>Boletales</taxon>
        <taxon>Suillineae</taxon>
        <taxon>Suillaceae</taxon>
        <taxon>Suillus</taxon>
    </lineage>
</organism>
<gene>
    <name evidence="2" type="ORF">F5891DRAFT_1076898</name>
</gene>
<name>A0AAD4HBE6_9AGAM</name>
<feature type="region of interest" description="Disordered" evidence="1">
    <location>
        <begin position="208"/>
        <end position="244"/>
    </location>
</feature>
<evidence type="ECO:0000313" key="3">
    <source>
        <dbReference type="Proteomes" id="UP001195769"/>
    </source>
</evidence>
<dbReference type="RefSeq" id="XP_041216981.1">
    <property type="nucleotide sequence ID" value="XM_041363398.1"/>
</dbReference>
<dbReference type="GeneID" id="64657696"/>